<proteinExistence type="predicted"/>
<organism evidence="1 2">
    <name type="scientific">Acetobacter pomorum</name>
    <dbReference type="NCBI Taxonomy" id="65959"/>
    <lineage>
        <taxon>Bacteria</taxon>
        <taxon>Pseudomonadati</taxon>
        <taxon>Pseudomonadota</taxon>
        <taxon>Alphaproteobacteria</taxon>
        <taxon>Acetobacterales</taxon>
        <taxon>Acetobacteraceae</taxon>
        <taxon>Acetobacter</taxon>
    </lineage>
</organism>
<accession>A0AAN1PFJ9</accession>
<dbReference type="AlphaFoldDB" id="A0AAN1PFJ9"/>
<name>A0AAN1PFJ9_9PROT</name>
<evidence type="ECO:0000313" key="1">
    <source>
        <dbReference type="EMBL" id="AXM99280.1"/>
    </source>
</evidence>
<protein>
    <submittedName>
        <fullName evidence="1">DUF2290 domain-containing protein</fullName>
    </submittedName>
</protein>
<dbReference type="EMBL" id="CP023189">
    <property type="protein sequence ID" value="AXM99280.1"/>
    <property type="molecule type" value="Genomic_DNA"/>
</dbReference>
<gene>
    <name evidence="1" type="ORF">CJF59_00860</name>
</gene>
<evidence type="ECO:0000313" key="2">
    <source>
        <dbReference type="Proteomes" id="UP000256572"/>
    </source>
</evidence>
<dbReference type="InterPro" id="IPR018742">
    <property type="entry name" value="DUF2290"/>
</dbReference>
<reference evidence="1 2" key="1">
    <citation type="submission" date="2017-09" db="EMBL/GenBank/DDBJ databases">
        <authorList>
            <person name="Kim K.H."/>
            <person name="Chun B.H."/>
            <person name="Han G.S."/>
            <person name="Hyun S.G."/>
            <person name="Jeon C.O."/>
        </authorList>
    </citation>
    <scope>NUCLEOTIDE SEQUENCE [LARGE SCALE GENOMIC DNA]</scope>
    <source>
        <strain evidence="1 2">SH</strain>
    </source>
</reference>
<dbReference type="Pfam" id="PF10053">
    <property type="entry name" value="DUF2290"/>
    <property type="match status" value="1"/>
</dbReference>
<dbReference type="RefSeq" id="WP_089179769.1">
    <property type="nucleotide sequence ID" value="NZ_CP023189.1"/>
</dbReference>
<sequence length="218" mass="24983">MTPESTIQQIRDVITLLITKSIVDHQHYPCKHPVGRTVQIGIAGSPDLSASLKGISYEKAYLALQAAGAYHMRMIDGALLQLLYCFSGRSLLSHRLCFFPSPSLEIYDQAYKIYENDEMFGDIFSLQAVRTPIRFDYSSSDDEFTEIDHPRSHFTLGQYKGCRIPVNGPLTPLRFMRFILRNFYNSVYEEVNIDKKAQKTSFSDTITEKEKEILYITT</sequence>
<reference evidence="1 2" key="2">
    <citation type="submission" date="2018-08" db="EMBL/GenBank/DDBJ databases">
        <title>Acetobacter oryzifermentans sp. nov., isolated from Korea traditional vinegar and reclassification of Acetobacter pasteurianus subsp. ascendens (Henneberg 1898) as Acetobacter ascendens comb. nov.</title>
        <authorList>
            <person name="Cho G.Y."/>
            <person name="Lee S.H."/>
        </authorList>
    </citation>
    <scope>NUCLEOTIDE SEQUENCE [LARGE SCALE GENOMIC DNA]</scope>
    <source>
        <strain evidence="1 2">SH</strain>
    </source>
</reference>
<dbReference type="Proteomes" id="UP000256572">
    <property type="component" value="Chromosome"/>
</dbReference>